<proteinExistence type="predicted"/>
<dbReference type="AlphaFoldDB" id="A0A8B9RM38"/>
<dbReference type="Ensembl" id="ENSAMXT00005057778.1">
    <property type="protein sequence ID" value="ENSAMXP00005053426.1"/>
    <property type="gene ID" value="ENSAMXG00005023941.1"/>
</dbReference>
<accession>A0A8B9RM38</accession>
<dbReference type="Proteomes" id="UP000694621">
    <property type="component" value="Unplaced"/>
</dbReference>
<name>A0A8B9RM38_ASTMX</name>
<protein>
    <submittedName>
        <fullName evidence="1">Uncharacterized protein</fullName>
    </submittedName>
</protein>
<sequence length="65" mass="7323">GEVCMRRVCVGMKCGVCLPTLLCRHFLACGGVCVYIYICLCFSHRKISDLITVGWNLFQWAYSGK</sequence>
<organism evidence="1 2">
    <name type="scientific">Astyanax mexicanus</name>
    <name type="common">Blind cave fish</name>
    <name type="synonym">Astyanax fasciatus mexicanus</name>
    <dbReference type="NCBI Taxonomy" id="7994"/>
    <lineage>
        <taxon>Eukaryota</taxon>
        <taxon>Metazoa</taxon>
        <taxon>Chordata</taxon>
        <taxon>Craniata</taxon>
        <taxon>Vertebrata</taxon>
        <taxon>Euteleostomi</taxon>
        <taxon>Actinopterygii</taxon>
        <taxon>Neopterygii</taxon>
        <taxon>Teleostei</taxon>
        <taxon>Ostariophysi</taxon>
        <taxon>Characiformes</taxon>
        <taxon>Characoidei</taxon>
        <taxon>Acestrorhamphidae</taxon>
        <taxon>Acestrorhamphinae</taxon>
        <taxon>Astyanax</taxon>
    </lineage>
</organism>
<reference evidence="1" key="1">
    <citation type="submission" date="2025-08" db="UniProtKB">
        <authorList>
            <consortium name="Ensembl"/>
        </authorList>
    </citation>
    <scope>IDENTIFICATION</scope>
</reference>
<evidence type="ECO:0000313" key="1">
    <source>
        <dbReference type="Ensembl" id="ENSAMXP00005053426.1"/>
    </source>
</evidence>
<evidence type="ECO:0000313" key="2">
    <source>
        <dbReference type="Proteomes" id="UP000694621"/>
    </source>
</evidence>